<name>A0A8C5QT34_9ANUR</name>
<comment type="catalytic activity">
    <reaction evidence="27">
        <text>1,2-dioctanoyl-3-O-beta-D-galactosyl-sn-glycerol + H2O = octanoyl-3-(beta-D-galactosyl)-sn-glycerol + octanoate + H(+)</text>
        <dbReference type="Rhea" id="RHEA:48696"/>
        <dbReference type="ChEBI" id="CHEBI:15377"/>
        <dbReference type="ChEBI" id="CHEBI:15378"/>
        <dbReference type="ChEBI" id="CHEBI:25646"/>
        <dbReference type="ChEBI" id="CHEBI:90453"/>
        <dbReference type="ChEBI" id="CHEBI:90769"/>
    </reaction>
    <physiologicalReaction direction="left-to-right" evidence="27">
        <dbReference type="Rhea" id="RHEA:48697"/>
    </physiologicalReaction>
</comment>
<dbReference type="Pfam" id="PF00151">
    <property type="entry name" value="Lipase"/>
    <property type="match status" value="1"/>
</dbReference>
<dbReference type="PANTHER" id="PTHR11610:SF165">
    <property type="entry name" value="PANCREATIC LIPASE-RELATED PROTEIN 2"/>
    <property type="match status" value="1"/>
</dbReference>
<dbReference type="OrthoDB" id="199913at2759"/>
<dbReference type="PROSITE" id="PS50095">
    <property type="entry name" value="PLAT"/>
    <property type="match status" value="1"/>
</dbReference>
<evidence type="ECO:0000256" key="26">
    <source>
        <dbReference type="ARBA" id="ARBA00048139"/>
    </source>
</evidence>
<comment type="catalytic activity">
    <reaction evidence="20">
        <text>(9Z-octadecenoyl)-glycerol + H2O = glycerol + (9Z)-octadecenoate + H(+)</text>
        <dbReference type="Rhea" id="RHEA:39955"/>
        <dbReference type="ChEBI" id="CHEBI:15377"/>
        <dbReference type="ChEBI" id="CHEBI:15378"/>
        <dbReference type="ChEBI" id="CHEBI:17754"/>
        <dbReference type="ChEBI" id="CHEBI:30823"/>
        <dbReference type="ChEBI" id="CHEBI:75937"/>
    </reaction>
    <physiologicalReaction direction="left-to-right" evidence="20">
        <dbReference type="Rhea" id="RHEA:39956"/>
    </physiologicalReaction>
</comment>
<dbReference type="SMART" id="SM00308">
    <property type="entry name" value="LH2"/>
    <property type="match status" value="1"/>
</dbReference>
<dbReference type="GO" id="GO:0043005">
    <property type="term" value="C:neuron projection"/>
    <property type="evidence" value="ECO:0007669"/>
    <property type="project" value="UniProtKB-SubCell"/>
</dbReference>
<dbReference type="InterPro" id="IPR036392">
    <property type="entry name" value="PLAT/LH2_dom_sf"/>
</dbReference>
<dbReference type="GO" id="GO:0004465">
    <property type="term" value="F:lipoprotein lipase activity"/>
    <property type="evidence" value="ECO:0007669"/>
    <property type="project" value="TreeGrafter"/>
</dbReference>
<evidence type="ECO:0000256" key="7">
    <source>
        <dbReference type="ARBA" id="ARBA00022801"/>
    </source>
</evidence>
<dbReference type="SUPFAM" id="SSF53474">
    <property type="entry name" value="alpha/beta-Hydrolases"/>
    <property type="match status" value="1"/>
</dbReference>
<dbReference type="InterPro" id="IPR001024">
    <property type="entry name" value="PLAT/LH2_dom"/>
</dbReference>
<evidence type="ECO:0000256" key="36">
    <source>
        <dbReference type="RuleBase" id="RU362046"/>
    </source>
</evidence>
<evidence type="ECO:0000256" key="8">
    <source>
        <dbReference type="ARBA" id="ARBA00022963"/>
    </source>
</evidence>
<reference evidence="38" key="2">
    <citation type="submission" date="2025-09" db="UniProtKB">
        <authorList>
            <consortium name="Ensembl"/>
        </authorList>
    </citation>
    <scope>IDENTIFICATION</scope>
</reference>
<comment type="catalytic activity">
    <reaction evidence="30">
        <text>a 1,2-diacyl-sn-glycero-3-phosphocholine + H2O = a monoacyl-sn-glycero-3-phosphocholine + a fatty acid + H(+)</text>
        <dbReference type="Rhea" id="RHEA:44664"/>
        <dbReference type="ChEBI" id="CHEBI:15377"/>
        <dbReference type="ChEBI" id="CHEBI:15378"/>
        <dbReference type="ChEBI" id="CHEBI:28868"/>
        <dbReference type="ChEBI" id="CHEBI:57643"/>
        <dbReference type="ChEBI" id="CHEBI:84465"/>
    </reaction>
    <physiologicalReaction direction="left-to-right" evidence="30">
        <dbReference type="Rhea" id="RHEA:44665"/>
    </physiologicalReaction>
</comment>
<evidence type="ECO:0000256" key="10">
    <source>
        <dbReference type="ARBA" id="ARBA00023136"/>
    </source>
</evidence>
<keyword evidence="6 36" id="KW-0964">Secreted</keyword>
<evidence type="ECO:0000256" key="22">
    <source>
        <dbReference type="ARBA" id="ARBA00047438"/>
    </source>
</evidence>
<comment type="catalytic activity">
    <reaction evidence="33">
        <text>1,2-didodecanoyl-3-beta-D-galactosyl-sn-glycerol + H2O = dodecanoyl-3-beta-D-galactosyl-sn-glycerol + dodecanoate + H(+)</text>
        <dbReference type="Rhea" id="RHEA:48540"/>
        <dbReference type="ChEBI" id="CHEBI:15377"/>
        <dbReference type="ChEBI" id="CHEBI:15378"/>
        <dbReference type="ChEBI" id="CHEBI:18262"/>
        <dbReference type="ChEBI" id="CHEBI:90340"/>
        <dbReference type="ChEBI" id="CHEBI:90515"/>
    </reaction>
    <physiologicalReaction direction="left-to-right" evidence="33">
        <dbReference type="Rhea" id="RHEA:48541"/>
    </physiologicalReaction>
</comment>
<dbReference type="GeneTree" id="ENSGT00940000155139"/>
<evidence type="ECO:0000313" key="39">
    <source>
        <dbReference type="Proteomes" id="UP000694569"/>
    </source>
</evidence>
<dbReference type="Gene3D" id="2.60.60.20">
    <property type="entry name" value="PLAT/LH2 domain"/>
    <property type="match status" value="1"/>
</dbReference>
<dbReference type="GO" id="GO:0042589">
    <property type="term" value="C:zymogen granule membrane"/>
    <property type="evidence" value="ECO:0007669"/>
    <property type="project" value="UniProtKB-SubCell"/>
</dbReference>
<comment type="pathway">
    <text evidence="4">Lipid metabolism.</text>
</comment>
<keyword evidence="12" id="KW-0325">Glycoprotein</keyword>
<dbReference type="InterPro" id="IPR013818">
    <property type="entry name" value="Lipase"/>
</dbReference>
<comment type="catalytic activity">
    <reaction evidence="18">
        <text>a 1,2-diacyl-3-O-(beta-D-galactosyl)-sn-glycerol + 2 H2O = 3-beta-D-galactosyl-sn-glycerol + 2 a fatty acid + 2 H(+)</text>
        <dbReference type="Rhea" id="RHEA:13189"/>
        <dbReference type="ChEBI" id="CHEBI:15377"/>
        <dbReference type="ChEBI" id="CHEBI:15378"/>
        <dbReference type="ChEBI" id="CHEBI:15754"/>
        <dbReference type="ChEBI" id="CHEBI:17615"/>
        <dbReference type="ChEBI" id="CHEBI:28868"/>
        <dbReference type="EC" id="3.1.1.26"/>
    </reaction>
    <physiologicalReaction direction="left-to-right" evidence="18">
        <dbReference type="Rhea" id="RHEA:13190"/>
    </physiologicalReaction>
</comment>
<accession>A0A8C5QT34</accession>
<evidence type="ECO:0000256" key="14">
    <source>
        <dbReference type="ARBA" id="ARBA00023329"/>
    </source>
</evidence>
<evidence type="ECO:0000256" key="9">
    <source>
        <dbReference type="ARBA" id="ARBA00023098"/>
    </source>
</evidence>
<dbReference type="CDD" id="cd00707">
    <property type="entry name" value="Pancreat_lipase_like"/>
    <property type="match status" value="1"/>
</dbReference>
<comment type="pathway">
    <text evidence="3">Glycerolipid metabolism; triacylglycerol degradation.</text>
</comment>
<evidence type="ECO:0000256" key="11">
    <source>
        <dbReference type="ARBA" id="ARBA00023157"/>
    </source>
</evidence>
<dbReference type="Proteomes" id="UP000694569">
    <property type="component" value="Unplaced"/>
</dbReference>
<evidence type="ECO:0000256" key="1">
    <source>
        <dbReference type="ARBA" id="ARBA00004487"/>
    </source>
</evidence>
<evidence type="ECO:0000256" key="5">
    <source>
        <dbReference type="ARBA" id="ARBA00010701"/>
    </source>
</evidence>
<protein>
    <recommendedName>
        <fullName evidence="36">Triacylglycerol lipase</fullName>
        <ecNumber evidence="36">3.1.1.3</ecNumber>
    </recommendedName>
    <alternativeName>
        <fullName evidence="36">Pancreatic lipase</fullName>
    </alternativeName>
</protein>
<keyword evidence="10" id="KW-0472">Membrane</keyword>
<keyword evidence="39" id="KW-1185">Reference proteome</keyword>
<evidence type="ECO:0000256" key="15">
    <source>
        <dbReference type="ARBA" id="ARBA00023369"/>
    </source>
</evidence>
<dbReference type="InterPro" id="IPR002331">
    <property type="entry name" value="Lipase_panc"/>
</dbReference>
<comment type="catalytic activity">
    <reaction evidence="26">
        <text>a 1,2-diacyl-3-O-[alpha-D-galactosyl-(1-&gt;6)-beta-D-galactosyl]-sn-glycerol + H2O = acyl-3-O-[alpha-D-galactosyl-(1-&gt;6)-beta-D-galactosyl]-sn-glycerol + a fatty acid + H(+)</text>
        <dbReference type="Rhea" id="RHEA:48372"/>
        <dbReference type="ChEBI" id="CHEBI:15377"/>
        <dbReference type="ChEBI" id="CHEBI:15378"/>
        <dbReference type="ChEBI" id="CHEBI:28396"/>
        <dbReference type="ChEBI" id="CHEBI:28868"/>
        <dbReference type="ChEBI" id="CHEBI:90310"/>
    </reaction>
    <physiologicalReaction direction="left-to-right" evidence="26">
        <dbReference type="Rhea" id="RHEA:48373"/>
    </physiologicalReaction>
</comment>
<comment type="catalytic activity">
    <reaction evidence="19">
        <text>1-beta-D-galactosyl-2,3-didodecanoyl-sn-glycerol + H2O = 1-beta-D-galactosyl-dodecanoyl-sn-glycerol + dodecanoate + H(+)</text>
        <dbReference type="Rhea" id="RHEA:48536"/>
        <dbReference type="ChEBI" id="CHEBI:15377"/>
        <dbReference type="ChEBI" id="CHEBI:15378"/>
        <dbReference type="ChEBI" id="CHEBI:18262"/>
        <dbReference type="ChEBI" id="CHEBI:90342"/>
        <dbReference type="ChEBI" id="CHEBI:90514"/>
    </reaction>
    <physiologicalReaction direction="left-to-right" evidence="19">
        <dbReference type="Rhea" id="RHEA:48537"/>
    </physiologicalReaction>
</comment>
<proteinExistence type="inferred from homology"/>
<evidence type="ECO:0000256" key="17">
    <source>
        <dbReference type="ARBA" id="ARBA00024321"/>
    </source>
</evidence>
<evidence type="ECO:0000256" key="6">
    <source>
        <dbReference type="ARBA" id="ARBA00022525"/>
    </source>
</evidence>
<evidence type="ECO:0000256" key="35">
    <source>
        <dbReference type="RuleBase" id="RU004262"/>
    </source>
</evidence>
<comment type="pathway">
    <text evidence="16">Glycolipid metabolism.</text>
</comment>
<evidence type="ECO:0000256" key="18">
    <source>
        <dbReference type="ARBA" id="ARBA00036503"/>
    </source>
</evidence>
<dbReference type="AlphaFoldDB" id="A0A8C5QT34"/>
<comment type="catalytic activity">
    <reaction evidence="24">
        <text>di-(9Z)-octadecenoylglycerol + H2O = (9Z-octadecenoyl)-glycerol + (9Z)-octadecenoate + H(+)</text>
        <dbReference type="Rhea" id="RHEA:47868"/>
        <dbReference type="ChEBI" id="CHEBI:15377"/>
        <dbReference type="ChEBI" id="CHEBI:15378"/>
        <dbReference type="ChEBI" id="CHEBI:30823"/>
        <dbReference type="ChEBI" id="CHEBI:75937"/>
        <dbReference type="ChEBI" id="CHEBI:75945"/>
    </reaction>
    <physiologicalReaction direction="left-to-right" evidence="24">
        <dbReference type="Rhea" id="RHEA:47869"/>
    </physiologicalReaction>
</comment>
<dbReference type="GO" id="GO:0005615">
    <property type="term" value="C:extracellular space"/>
    <property type="evidence" value="ECO:0007669"/>
    <property type="project" value="TreeGrafter"/>
</dbReference>
<keyword evidence="7" id="KW-0378">Hydrolase</keyword>
<comment type="catalytic activity">
    <reaction evidence="15">
        <text>a triacylglycerol + H2O = a diacylglycerol + a fatty acid + H(+)</text>
        <dbReference type="Rhea" id="RHEA:12044"/>
        <dbReference type="ChEBI" id="CHEBI:15377"/>
        <dbReference type="ChEBI" id="CHEBI:15378"/>
        <dbReference type="ChEBI" id="CHEBI:17855"/>
        <dbReference type="ChEBI" id="CHEBI:18035"/>
        <dbReference type="ChEBI" id="CHEBI:28868"/>
        <dbReference type="EC" id="3.1.1.3"/>
    </reaction>
    <physiologicalReaction direction="left-to-right" evidence="15">
        <dbReference type="Rhea" id="RHEA:12045"/>
    </physiologicalReaction>
</comment>
<evidence type="ECO:0000256" key="34">
    <source>
        <dbReference type="PROSITE-ProRule" id="PRU00152"/>
    </source>
</evidence>
<dbReference type="InterPro" id="IPR033906">
    <property type="entry name" value="Lipase_N"/>
</dbReference>
<evidence type="ECO:0000256" key="3">
    <source>
        <dbReference type="ARBA" id="ARBA00004879"/>
    </source>
</evidence>
<keyword evidence="9 36" id="KW-0443">Lipid metabolism</keyword>
<comment type="catalytic activity">
    <reaction evidence="28">
        <text>long chain 1,2-diacyl-3-O-beta-D-galactosyl-sn-glycerol + H2O = long chain acyl-3-O-beta-D-galactosyl-sn-glycerol + a fatty acid + H(+)</text>
        <dbReference type="Rhea" id="RHEA:48700"/>
        <dbReference type="ChEBI" id="CHEBI:15377"/>
        <dbReference type="ChEBI" id="CHEBI:15378"/>
        <dbReference type="ChEBI" id="CHEBI:28868"/>
        <dbReference type="ChEBI" id="CHEBI:90477"/>
        <dbReference type="ChEBI" id="CHEBI:90770"/>
    </reaction>
    <physiologicalReaction direction="left-to-right" evidence="28">
        <dbReference type="Rhea" id="RHEA:48701"/>
    </physiologicalReaction>
</comment>
<evidence type="ECO:0000256" key="24">
    <source>
        <dbReference type="ARBA" id="ARBA00047741"/>
    </source>
</evidence>
<dbReference type="Pfam" id="PF01477">
    <property type="entry name" value="PLAT"/>
    <property type="match status" value="1"/>
</dbReference>
<evidence type="ECO:0000256" key="31">
    <source>
        <dbReference type="ARBA" id="ARBA00049290"/>
    </source>
</evidence>
<dbReference type="Ensembl" id="ENSLLET00000042814.1">
    <property type="protein sequence ID" value="ENSLLEP00000041158.1"/>
    <property type="gene ID" value="ENSLLEG00000026193.1"/>
</dbReference>
<comment type="catalytic activity">
    <reaction evidence="25">
        <text>1,2,3-tripropanoylglycerol + H2O = dipropanoylglycerol + propanoate + H(+)</text>
        <dbReference type="Rhea" id="RHEA:48024"/>
        <dbReference type="ChEBI" id="CHEBI:15377"/>
        <dbReference type="ChEBI" id="CHEBI:15378"/>
        <dbReference type="ChEBI" id="CHEBI:17272"/>
        <dbReference type="ChEBI" id="CHEBI:88153"/>
        <dbReference type="ChEBI" id="CHEBI:88155"/>
    </reaction>
    <physiologicalReaction direction="left-to-right" evidence="25">
        <dbReference type="Rhea" id="RHEA:48025"/>
    </physiologicalReaction>
</comment>
<sequence>MCKTMLQVEDVNCFCVDWSGGSRALYTQASNNVRVVGAVVAYFITFLGERFGYSPSLVHVIGHSLGAQTAGEVGKRRPGIGRITALDPAEPYFQGTPPEVRVDPTDAAFVDVIHTDSSSVILHLGTNGYGMSQLVGHLDFFPNGGEQMPGCIPNSLDKILDIDRIFDGGTIPCNHLRSYKYYTDSILRPDGFTGFAADSYQAFKLGVGFPCPSSGCPIMGHYADRYRGVAPADQKYFLNTGADKPFARWRYKVTIKIDGVRDILGNLDVALLGTSGTSEAQQIYTGLIHVGDAYSAFIDSETDVGSLMRVKFYWKNTTIYVFKIGFYPQTITVQNGRDGRTYKFCGNPNNNDQIQTIEACS</sequence>
<dbReference type="Gene3D" id="3.40.50.1820">
    <property type="entry name" value="alpha/beta hydrolase"/>
    <property type="match status" value="1"/>
</dbReference>
<evidence type="ECO:0000259" key="37">
    <source>
        <dbReference type="PROSITE" id="PS50095"/>
    </source>
</evidence>
<comment type="caution">
    <text evidence="34">Lacks conserved residue(s) required for the propagation of feature annotation.</text>
</comment>
<comment type="subcellular location">
    <subcellularLocation>
        <location evidence="1">Cell projection</location>
        <location evidence="1">Neuron projection</location>
    </subcellularLocation>
    <subcellularLocation>
        <location evidence="2 36">Secreted</location>
    </subcellularLocation>
    <subcellularLocation>
        <location evidence="17">Zymogen granule membrane</location>
        <topology evidence="17">Peripheral membrane protein</topology>
    </subcellularLocation>
</comment>
<feature type="domain" description="PLAT" evidence="37">
    <location>
        <begin position="249"/>
        <end position="361"/>
    </location>
</feature>
<dbReference type="InterPro" id="IPR029058">
    <property type="entry name" value="AB_hydrolase_fold"/>
</dbReference>
<dbReference type="GO" id="GO:0047714">
    <property type="term" value="F:galactolipase activity"/>
    <property type="evidence" value="ECO:0007669"/>
    <property type="project" value="UniProtKB-EC"/>
</dbReference>
<evidence type="ECO:0000256" key="23">
    <source>
        <dbReference type="ARBA" id="ARBA00047618"/>
    </source>
</evidence>
<comment type="catalytic activity">
    <reaction evidence="23">
        <text>1,2-didecanoylglycerol + H2O = decanoylglycerol + decanoate + H(+)</text>
        <dbReference type="Rhea" id="RHEA:48596"/>
        <dbReference type="ChEBI" id="CHEBI:11152"/>
        <dbReference type="ChEBI" id="CHEBI:15377"/>
        <dbReference type="ChEBI" id="CHEBI:15378"/>
        <dbReference type="ChEBI" id="CHEBI:27689"/>
        <dbReference type="ChEBI" id="CHEBI:90605"/>
    </reaction>
    <physiologicalReaction direction="left-to-right" evidence="23">
        <dbReference type="Rhea" id="RHEA:48597"/>
    </physiologicalReaction>
</comment>
<comment type="catalytic activity">
    <reaction evidence="29">
        <text>1,2-dioctanoyl-3-O-[alpha-D-galactosyl-(1-&gt;6)-beta-D-galactosyl]-sn-glycerol + H2O = octanoyl-3-O-[alpha-D-galactosyl-(1-&gt;6)-beta-D-galactosyl]-sn-glycerol + octanoate + H(+)</text>
        <dbReference type="Rhea" id="RHEA:48692"/>
        <dbReference type="ChEBI" id="CHEBI:15377"/>
        <dbReference type="ChEBI" id="CHEBI:15378"/>
        <dbReference type="ChEBI" id="CHEBI:25646"/>
        <dbReference type="ChEBI" id="CHEBI:90457"/>
        <dbReference type="ChEBI" id="CHEBI:90768"/>
    </reaction>
    <physiologicalReaction direction="left-to-right" evidence="29">
        <dbReference type="Rhea" id="RHEA:48693"/>
    </physiologicalReaction>
</comment>
<evidence type="ECO:0000256" key="20">
    <source>
        <dbReference type="ARBA" id="ARBA00047270"/>
    </source>
</evidence>
<evidence type="ECO:0000256" key="27">
    <source>
        <dbReference type="ARBA" id="ARBA00048268"/>
    </source>
</evidence>
<evidence type="ECO:0000256" key="25">
    <source>
        <dbReference type="ARBA" id="ARBA00047744"/>
    </source>
</evidence>
<dbReference type="PRINTS" id="PR00823">
    <property type="entry name" value="PANCLIPASE"/>
</dbReference>
<evidence type="ECO:0000256" key="28">
    <source>
        <dbReference type="ARBA" id="ARBA00048546"/>
    </source>
</evidence>
<dbReference type="PRINTS" id="PR00821">
    <property type="entry name" value="TAGLIPASE"/>
</dbReference>
<reference evidence="38" key="1">
    <citation type="submission" date="2025-08" db="UniProtKB">
        <authorList>
            <consortium name="Ensembl"/>
        </authorList>
    </citation>
    <scope>IDENTIFICATION</scope>
</reference>
<evidence type="ECO:0000256" key="33">
    <source>
        <dbReference type="ARBA" id="ARBA00049420"/>
    </source>
</evidence>
<comment type="catalytic activity">
    <reaction evidence="21">
        <text>1,2-didodecanoyl-3-O-[alpha-D-galactosyl-(1-&gt;6)-beta-D-galactosyl]-sn-glycerol + H2O = dodecanoyl-3-O-[alpha-D-galactosyl-(1-&gt;6)-beta-D-galactosyl]-sn-glycerol + dodecanoate + H(+)</text>
        <dbReference type="Rhea" id="RHEA:48516"/>
        <dbReference type="ChEBI" id="CHEBI:15377"/>
        <dbReference type="ChEBI" id="CHEBI:15378"/>
        <dbReference type="ChEBI" id="CHEBI:18262"/>
        <dbReference type="ChEBI" id="CHEBI:90337"/>
        <dbReference type="ChEBI" id="CHEBI:90359"/>
    </reaction>
    <physiologicalReaction direction="left-to-right" evidence="21">
        <dbReference type="Rhea" id="RHEA:48517"/>
    </physiologicalReaction>
</comment>
<dbReference type="EC" id="3.1.1.3" evidence="36"/>
<evidence type="ECO:0000256" key="4">
    <source>
        <dbReference type="ARBA" id="ARBA00005189"/>
    </source>
</evidence>
<keyword evidence="8 36" id="KW-0442">Lipid degradation</keyword>
<keyword evidence="13" id="KW-0966">Cell projection</keyword>
<comment type="catalytic activity">
    <reaction evidence="31">
        <text>1,2,3-trioctanoylglycerol + H2O = dioctanoylglycerol + octanoate + H(+)</text>
        <dbReference type="Rhea" id="RHEA:47864"/>
        <dbReference type="ChEBI" id="CHEBI:15377"/>
        <dbReference type="ChEBI" id="CHEBI:15378"/>
        <dbReference type="ChEBI" id="CHEBI:25646"/>
        <dbReference type="ChEBI" id="CHEBI:76978"/>
        <dbReference type="ChEBI" id="CHEBI:88066"/>
    </reaction>
    <physiologicalReaction direction="left-to-right" evidence="31">
        <dbReference type="Rhea" id="RHEA:47865"/>
    </physiologicalReaction>
</comment>
<comment type="similarity">
    <text evidence="5 35">Belongs to the AB hydrolase superfamily. Lipase family.</text>
</comment>
<evidence type="ECO:0000256" key="21">
    <source>
        <dbReference type="ARBA" id="ARBA00047296"/>
    </source>
</evidence>
<evidence type="ECO:0000256" key="2">
    <source>
        <dbReference type="ARBA" id="ARBA00004613"/>
    </source>
</evidence>
<organism evidence="38 39">
    <name type="scientific">Leptobrachium leishanense</name>
    <name type="common">Leishan spiny toad</name>
    <dbReference type="NCBI Taxonomy" id="445787"/>
    <lineage>
        <taxon>Eukaryota</taxon>
        <taxon>Metazoa</taxon>
        <taxon>Chordata</taxon>
        <taxon>Craniata</taxon>
        <taxon>Vertebrata</taxon>
        <taxon>Euteleostomi</taxon>
        <taxon>Amphibia</taxon>
        <taxon>Batrachia</taxon>
        <taxon>Anura</taxon>
        <taxon>Pelobatoidea</taxon>
        <taxon>Megophryidae</taxon>
        <taxon>Leptobrachium</taxon>
    </lineage>
</organism>
<dbReference type="PANTHER" id="PTHR11610">
    <property type="entry name" value="LIPASE"/>
    <property type="match status" value="1"/>
</dbReference>
<dbReference type="GO" id="GO:0016042">
    <property type="term" value="P:lipid catabolic process"/>
    <property type="evidence" value="ECO:0007669"/>
    <property type="project" value="UniProtKB-KW"/>
</dbReference>
<evidence type="ECO:0000256" key="16">
    <source>
        <dbReference type="ARBA" id="ARBA00023590"/>
    </source>
</evidence>
<evidence type="ECO:0000256" key="30">
    <source>
        <dbReference type="ARBA" id="ARBA00049154"/>
    </source>
</evidence>
<dbReference type="SUPFAM" id="SSF49723">
    <property type="entry name" value="Lipase/lipooxygenase domain (PLAT/LH2 domain)"/>
    <property type="match status" value="1"/>
</dbReference>
<comment type="catalytic activity">
    <reaction evidence="32">
        <text>long chain 1,2-diacyl-3-O-[alpha-D-galactosyl-(1-&gt;6)-beta-D-galactosyl]-sn-glycerol + H2O = long chain acyl-3-O-[alpha-D-galactosyl-(1-&gt;6)-beta-D-galactosyl]-sn-glycerol + a fatty acid + H(+)</text>
        <dbReference type="Rhea" id="RHEA:48708"/>
        <dbReference type="ChEBI" id="CHEBI:15377"/>
        <dbReference type="ChEBI" id="CHEBI:15378"/>
        <dbReference type="ChEBI" id="CHEBI:28868"/>
        <dbReference type="ChEBI" id="CHEBI:90463"/>
        <dbReference type="ChEBI" id="CHEBI:90774"/>
    </reaction>
    <physiologicalReaction direction="left-to-right" evidence="32">
        <dbReference type="Rhea" id="RHEA:48709"/>
    </physiologicalReaction>
</comment>
<evidence type="ECO:0000313" key="38">
    <source>
        <dbReference type="Ensembl" id="ENSLLEP00000041158.1"/>
    </source>
</evidence>
<evidence type="ECO:0000256" key="19">
    <source>
        <dbReference type="ARBA" id="ARBA00036575"/>
    </source>
</evidence>
<evidence type="ECO:0000256" key="32">
    <source>
        <dbReference type="ARBA" id="ARBA00049352"/>
    </source>
</evidence>
<evidence type="ECO:0000256" key="29">
    <source>
        <dbReference type="ARBA" id="ARBA00049076"/>
    </source>
</evidence>
<comment type="catalytic activity">
    <reaction evidence="22">
        <text>1-(9Z-octadecenoyl)-glycerol + H2O = glycerol + (9Z)-octadecenoate + H(+)</text>
        <dbReference type="Rhea" id="RHEA:38487"/>
        <dbReference type="ChEBI" id="CHEBI:15377"/>
        <dbReference type="ChEBI" id="CHEBI:15378"/>
        <dbReference type="ChEBI" id="CHEBI:17754"/>
        <dbReference type="ChEBI" id="CHEBI:30823"/>
        <dbReference type="ChEBI" id="CHEBI:75342"/>
    </reaction>
    <physiologicalReaction direction="left-to-right" evidence="22">
        <dbReference type="Rhea" id="RHEA:38488"/>
    </physiologicalReaction>
</comment>
<evidence type="ECO:0000256" key="12">
    <source>
        <dbReference type="ARBA" id="ARBA00023180"/>
    </source>
</evidence>
<keyword evidence="14" id="KW-0968">Cytoplasmic vesicle</keyword>
<keyword evidence="11 36" id="KW-1015">Disulfide bond</keyword>
<dbReference type="InterPro" id="IPR000734">
    <property type="entry name" value="TAG_lipase"/>
</dbReference>
<evidence type="ECO:0000256" key="13">
    <source>
        <dbReference type="ARBA" id="ARBA00023273"/>
    </source>
</evidence>